<evidence type="ECO:0000313" key="13">
    <source>
        <dbReference type="Proteomes" id="UP000031737"/>
    </source>
</evidence>
<dbReference type="SUPFAM" id="SSF56112">
    <property type="entry name" value="Protein kinase-like (PK-like)"/>
    <property type="match status" value="1"/>
</dbReference>
<sequence>MELPIFLSAGKSDHGGVSAPVSMGVAGPTAMVRLDDVDAEGGAGFSFYVAGPCGYYFPQHHGTLNSTLVWQQYTGIWGLSSTLTGVVDHFSIHPKFGGNEVSENTTHIPVRANATCSSRGHLLLIIGGVDLLTGEALDTVDVYDTKLHRYTPGAANLNAAVQNPLVAVDSELIYVAGGETRLDAPKEEASDTRSCAGTTHETQHQLLNCNRVFAAVWYPSATVQAIVIGNASAREDAIIDANMSLPDLVVWSLPSNSALLHTNVNGSGVSRLSNRYMFRFNGKLCLLLNVSFVNCLDVEQLLGSAGLPNSGSKALTWQSLLEPSSVLPVSVSTPFAFTLSVGVLGAMLVFFEFGGFDLDSAASARVFYRSSGIGITSVPNIDAVVPVGKSLRLTLHPPIEGYVRLSNNPLCIGNAAGTSDVHVFRLPEDATVAEFQPRAESGHVYTCFSNGPVWLFNDAGTQPCNPGRKAFLFTPIKFTQFQIRDVQDPFAPQDERDQSMYIMSLSFSIVVGIAVVVIAVFVFARLRQPLNYNLDYAMHLLGERNGDETEDGEPAPVSVVVRDGRGKGEVSTNSNKTVAAAAAAAVEAGGRNAPFKMSPPRLNPKLERDSLVKNTTNWSRYEVLQRIGEGAFSSVYLVRRKSTCQKYALKFLVCKDNKERLDAIRECETINSLQGHPNIIRLVDMFMNYEFDWGHSDTSTESPSVLVSPPPATLAAPPPQPQLPRWNAVGIKRMTHNPRVVMTLAGAQPPRLLHEQKPREVPQLQPPSSVGHVLANPPVRLTAASIQDVQSTSATRRQPQLNDEDGEILQTGNAAFQCLRCPMQSRDENIDEAVAAKADGRKPSGFPAQPLPSPASTVSVVVASCANSRLCNELGSSGAPRRYRTHRPDGHAPALPVGVPPPPRGEVMHYSNFAQVSHADASLRTPTTPQEGLSLPQKRTSYAPRGVIHYKDFDASLAAAGNVPAAVQLPVNNNDFVVKQTPTYAPLLHMQPAVGKMQYKNFISPDSGTNEAANKLGPMTKPKSVAAAVRAARMTKLNEGTRDVVVPCVLPNPTTVIYKNALVTTVSPAATTGVPQPTVSLQQPQPTRDAAENTICCSPNIAAAVRLNEETFMVQHRQQQQQQQQREEGRELLLKSAANKSPMSVPRPLLGVAHDVARLTTPGTSEGGPVHTRYLCLVMEYHPMGDLCGYVLRHSVKHNAKLKRQLEEDKARFMRAQEEDAKKMEHDAATPWVQLGSESDSTPSFFRPGKSSRSASHETQCQSPHDRTNDASQHVTAGSWSCSNVDLALGIGSNSNLERVCEAEFAMRGNALSEPQLLSIAYQLSSVLHHLHSQRPPIVHRDLKPENILICGEPPHGAAEKQGDEDEDVSRRIHSVETDGDSKNNVSGLPSPKKYHCPLRHGTSCSVKISDDVIPIVVTDFGLAFMLEDRRRAGRGGGTRPYIAPECWNGQTTTASDIWSLGCLLYALATARVTLQTVRIMYEEAKNEGFAAMIFNDILAENYSKAFACFVVSLLVINHSKRPSAEMVMRCFMVDDVVVRFNPNCPFFSNVLDL</sequence>
<proteinExistence type="predicted"/>
<dbReference type="Pfam" id="PF00069">
    <property type="entry name" value="Pkinase"/>
    <property type="match status" value="3"/>
</dbReference>
<comment type="catalytic activity">
    <reaction evidence="7">
        <text>L-threonyl-[protein] + ATP = O-phospho-L-threonyl-[protein] + ADP + H(+)</text>
        <dbReference type="Rhea" id="RHEA:46608"/>
        <dbReference type="Rhea" id="RHEA-COMP:11060"/>
        <dbReference type="Rhea" id="RHEA-COMP:11605"/>
        <dbReference type="ChEBI" id="CHEBI:15378"/>
        <dbReference type="ChEBI" id="CHEBI:30013"/>
        <dbReference type="ChEBI" id="CHEBI:30616"/>
        <dbReference type="ChEBI" id="CHEBI:61977"/>
        <dbReference type="ChEBI" id="CHEBI:456216"/>
        <dbReference type="EC" id="2.7.11.1"/>
    </reaction>
</comment>
<evidence type="ECO:0000256" key="6">
    <source>
        <dbReference type="ARBA" id="ARBA00022840"/>
    </source>
</evidence>
<dbReference type="SMART" id="SM00220">
    <property type="entry name" value="S_TKc"/>
    <property type="match status" value="1"/>
</dbReference>
<evidence type="ECO:0000256" key="4">
    <source>
        <dbReference type="ARBA" id="ARBA00022741"/>
    </source>
</evidence>
<dbReference type="SUPFAM" id="SSF117281">
    <property type="entry name" value="Kelch motif"/>
    <property type="match status" value="1"/>
</dbReference>
<dbReference type="GO" id="GO:0005524">
    <property type="term" value="F:ATP binding"/>
    <property type="evidence" value="ECO:0007669"/>
    <property type="project" value="UniProtKB-KW"/>
</dbReference>
<keyword evidence="6" id="KW-0067">ATP-binding</keyword>
<feature type="compositionally biased region" description="Polar residues" evidence="9">
    <location>
        <begin position="1251"/>
        <end position="1263"/>
    </location>
</feature>
<dbReference type="PANTHER" id="PTHR43671:SF98">
    <property type="entry name" value="SERINE_THREONINE-PROTEIN KINASE NEK11"/>
    <property type="match status" value="1"/>
</dbReference>
<keyword evidence="3" id="KW-0808">Transferase</keyword>
<dbReference type="InterPro" id="IPR015915">
    <property type="entry name" value="Kelch-typ_b-propeller"/>
</dbReference>
<protein>
    <recommendedName>
        <fullName evidence="1">non-specific serine/threonine protein kinase</fullName>
        <ecNumber evidence="1">2.7.11.1</ecNumber>
    </recommendedName>
</protein>
<dbReference type="InterPro" id="IPR000719">
    <property type="entry name" value="Prot_kinase_dom"/>
</dbReference>
<dbReference type="Gene3D" id="1.10.510.10">
    <property type="entry name" value="Transferase(Phosphotransferase) domain 1"/>
    <property type="match status" value="1"/>
</dbReference>
<dbReference type="EC" id="2.7.11.1" evidence="1"/>
<feature type="region of interest" description="Disordered" evidence="9">
    <location>
        <begin position="1234"/>
        <end position="1272"/>
    </location>
</feature>
<keyword evidence="10" id="KW-1133">Transmembrane helix</keyword>
<keyword evidence="2" id="KW-0723">Serine/threonine-protein kinase</keyword>
<keyword evidence="10" id="KW-0812">Transmembrane</keyword>
<accession>A0A061J017</accession>
<dbReference type="GO" id="GO:0004674">
    <property type="term" value="F:protein serine/threonine kinase activity"/>
    <property type="evidence" value="ECO:0007669"/>
    <property type="project" value="UniProtKB-KW"/>
</dbReference>
<comment type="caution">
    <text evidence="12">The sequence shown here is derived from an EMBL/GenBank/DDBJ whole genome shotgun (WGS) entry which is preliminary data.</text>
</comment>
<evidence type="ECO:0000259" key="11">
    <source>
        <dbReference type="PROSITE" id="PS50011"/>
    </source>
</evidence>
<comment type="catalytic activity">
    <reaction evidence="8">
        <text>L-seryl-[protein] + ATP = O-phospho-L-seryl-[protein] + ADP + H(+)</text>
        <dbReference type="Rhea" id="RHEA:17989"/>
        <dbReference type="Rhea" id="RHEA-COMP:9863"/>
        <dbReference type="Rhea" id="RHEA-COMP:11604"/>
        <dbReference type="ChEBI" id="CHEBI:15378"/>
        <dbReference type="ChEBI" id="CHEBI:29999"/>
        <dbReference type="ChEBI" id="CHEBI:30616"/>
        <dbReference type="ChEBI" id="CHEBI:83421"/>
        <dbReference type="ChEBI" id="CHEBI:456216"/>
        <dbReference type="EC" id="2.7.11.1"/>
    </reaction>
</comment>
<keyword evidence="10" id="KW-0472">Membrane</keyword>
<dbReference type="PROSITE" id="PS00108">
    <property type="entry name" value="PROTEIN_KINASE_ST"/>
    <property type="match status" value="1"/>
</dbReference>
<dbReference type="EMBL" id="AUPL01004000">
    <property type="protein sequence ID" value="ESL08299.1"/>
    <property type="molecule type" value="Genomic_DNA"/>
</dbReference>
<evidence type="ECO:0000256" key="3">
    <source>
        <dbReference type="ARBA" id="ARBA00022679"/>
    </source>
</evidence>
<dbReference type="Gene3D" id="3.30.200.20">
    <property type="entry name" value="Phosphorylase Kinase, domain 1"/>
    <property type="match status" value="1"/>
</dbReference>
<dbReference type="InterPro" id="IPR050660">
    <property type="entry name" value="NEK_Ser/Thr_kinase"/>
</dbReference>
<gene>
    <name evidence="12" type="ORF">TRSC58_04000</name>
</gene>
<evidence type="ECO:0000256" key="9">
    <source>
        <dbReference type="SAM" id="MobiDB-lite"/>
    </source>
</evidence>
<reference evidence="12 13" key="1">
    <citation type="submission" date="2013-07" db="EMBL/GenBank/DDBJ databases">
        <authorList>
            <person name="Stoco P.H."/>
            <person name="Wagner G."/>
            <person name="Gerber A."/>
            <person name="Zaha A."/>
            <person name="Thompson C."/>
            <person name="Bartholomeu D.C."/>
            <person name="Luckemeyer D.D."/>
            <person name="Bahia D."/>
            <person name="Loreto E."/>
            <person name="Prestes E.B."/>
            <person name="Lima F.M."/>
            <person name="Rodrigues-Luiz G."/>
            <person name="Vallejo G.A."/>
            <person name="Filho J.F."/>
            <person name="Monteiro K.M."/>
            <person name="Tyler K.M."/>
            <person name="de Almeida L.G."/>
            <person name="Ortiz M.F."/>
            <person name="Siervo M.A."/>
            <person name="de Moraes M.H."/>
            <person name="Cunha O.L."/>
            <person name="Mendonca-Neto R."/>
            <person name="Silva R."/>
            <person name="Teixeira S.M."/>
            <person name="Murta S.M."/>
            <person name="Sincero T.C."/>
            <person name="Mendes T.A."/>
            <person name="Urmenyi T.P."/>
            <person name="Silva V.G."/>
            <person name="da Rocha W.D."/>
            <person name="Andersson B."/>
            <person name="Romanha A.J."/>
            <person name="Steindel M."/>
            <person name="de Vasconcelos A.T."/>
            <person name="Grisard E.C."/>
        </authorList>
    </citation>
    <scope>NUCLEOTIDE SEQUENCE [LARGE SCALE GENOMIC DNA]</scope>
    <source>
        <strain evidence="12 13">SC58</strain>
    </source>
</reference>
<dbReference type="VEuPathDB" id="TriTrypDB:TRSC58_04000"/>
<evidence type="ECO:0000256" key="1">
    <source>
        <dbReference type="ARBA" id="ARBA00012513"/>
    </source>
</evidence>
<feature type="region of interest" description="Disordered" evidence="9">
    <location>
        <begin position="700"/>
        <end position="721"/>
    </location>
</feature>
<evidence type="ECO:0000256" key="7">
    <source>
        <dbReference type="ARBA" id="ARBA00047899"/>
    </source>
</evidence>
<keyword evidence="4" id="KW-0547">Nucleotide-binding</keyword>
<name>A0A061J017_TRYRA</name>
<feature type="transmembrane region" description="Helical" evidence="10">
    <location>
        <begin position="501"/>
        <end position="524"/>
    </location>
</feature>
<dbReference type="PROSITE" id="PS50011">
    <property type="entry name" value="PROTEIN_KINASE_DOM"/>
    <property type="match status" value="1"/>
</dbReference>
<feature type="compositionally biased region" description="Pro residues" evidence="9">
    <location>
        <begin position="708"/>
        <end position="721"/>
    </location>
</feature>
<feature type="domain" description="Protein kinase" evidence="11">
    <location>
        <begin position="1031"/>
        <end position="1548"/>
    </location>
</feature>
<organism evidence="12 13">
    <name type="scientific">Trypanosoma rangeli SC58</name>
    <dbReference type="NCBI Taxonomy" id="429131"/>
    <lineage>
        <taxon>Eukaryota</taxon>
        <taxon>Discoba</taxon>
        <taxon>Euglenozoa</taxon>
        <taxon>Kinetoplastea</taxon>
        <taxon>Metakinetoplastina</taxon>
        <taxon>Trypanosomatida</taxon>
        <taxon>Trypanosomatidae</taxon>
        <taxon>Trypanosoma</taxon>
        <taxon>Herpetosoma</taxon>
    </lineage>
</organism>
<keyword evidence="5 12" id="KW-0418">Kinase</keyword>
<dbReference type="OrthoDB" id="248923at2759"/>
<evidence type="ECO:0000256" key="8">
    <source>
        <dbReference type="ARBA" id="ARBA00048679"/>
    </source>
</evidence>
<evidence type="ECO:0000256" key="10">
    <source>
        <dbReference type="SAM" id="Phobius"/>
    </source>
</evidence>
<feature type="compositionally biased region" description="Basic and acidic residues" evidence="9">
    <location>
        <begin position="1369"/>
        <end position="1382"/>
    </location>
</feature>
<feature type="transmembrane region" description="Helical" evidence="10">
    <location>
        <begin position="335"/>
        <end position="356"/>
    </location>
</feature>
<evidence type="ECO:0000256" key="5">
    <source>
        <dbReference type="ARBA" id="ARBA00022777"/>
    </source>
</evidence>
<feature type="region of interest" description="Disordered" evidence="9">
    <location>
        <begin position="1354"/>
        <end position="1392"/>
    </location>
</feature>
<dbReference type="InterPro" id="IPR011009">
    <property type="entry name" value="Kinase-like_dom_sf"/>
</dbReference>
<dbReference type="Gene3D" id="2.120.10.80">
    <property type="entry name" value="Kelch-type beta propeller"/>
    <property type="match status" value="1"/>
</dbReference>
<dbReference type="PANTHER" id="PTHR43671">
    <property type="entry name" value="SERINE/THREONINE-PROTEIN KINASE NEK"/>
    <property type="match status" value="1"/>
</dbReference>
<keyword evidence="13" id="KW-1185">Reference proteome</keyword>
<evidence type="ECO:0000256" key="2">
    <source>
        <dbReference type="ARBA" id="ARBA00022527"/>
    </source>
</evidence>
<dbReference type="GO" id="GO:0005634">
    <property type="term" value="C:nucleus"/>
    <property type="evidence" value="ECO:0007669"/>
    <property type="project" value="TreeGrafter"/>
</dbReference>
<dbReference type="Proteomes" id="UP000031737">
    <property type="component" value="Unassembled WGS sequence"/>
</dbReference>
<dbReference type="InterPro" id="IPR008271">
    <property type="entry name" value="Ser/Thr_kinase_AS"/>
</dbReference>
<evidence type="ECO:0000313" key="12">
    <source>
        <dbReference type="EMBL" id="ESL08299.1"/>
    </source>
</evidence>